<dbReference type="AlphaFoldDB" id="A0AAD5LRE0"/>
<proteinExistence type="predicted"/>
<evidence type="ECO:0000313" key="5">
    <source>
        <dbReference type="EMBL" id="KAJ0410264.1"/>
    </source>
</evidence>
<sequence>MEARVDAMERKLRDIFEVKSGYKDPAAQARLLERHFRSFDADGSGVVDFDEFTRAMVKLNFVGVQAEMEALFDRFDENLDGVVSYGEFARAVVGSAGPAIGSRSEKSRSLLERVRERILAAGGKNGIRTLGVLLRRMDQNGNGVVELLEFEDGLRALGLDDLPRDEVRKVFDVFDRDGSGKLTVEELLRGLRGSMAKRRIKLVKEAFSRLDTDGDGFVTADEVERLYDASHHPEVLAGRLRPRDALLEFMRVFEDASSRDGVITWSEFLAYYKDLSGGIANDDEFELMMRNAWHLSGGEGWCANSSNRRVLVTFRDGSQRVVAIANDLGVGARDKRRMIQKLTQEQGLQGIVDISLAD</sequence>
<comment type="caution">
    <text evidence="5">The sequence shown here is derived from an EMBL/GenBank/DDBJ whole genome shotgun (WGS) entry which is preliminary data.</text>
</comment>
<dbReference type="GO" id="GO:0005509">
    <property type="term" value="F:calcium ion binding"/>
    <property type="evidence" value="ECO:0007669"/>
    <property type="project" value="InterPro"/>
</dbReference>
<keyword evidence="6" id="KW-1185">Reference proteome</keyword>
<evidence type="ECO:0000313" key="6">
    <source>
        <dbReference type="Proteomes" id="UP001209570"/>
    </source>
</evidence>
<dbReference type="InterPro" id="IPR011992">
    <property type="entry name" value="EF-hand-dom_pair"/>
</dbReference>
<dbReference type="PROSITE" id="PS50222">
    <property type="entry name" value="EF_HAND_2"/>
    <property type="match status" value="5"/>
</dbReference>
<name>A0AAD5LRE0_PYTIN</name>
<feature type="domain" description="EF-hand" evidence="4">
    <location>
        <begin position="27"/>
        <end position="62"/>
    </location>
</feature>
<evidence type="ECO:0000256" key="1">
    <source>
        <dbReference type="ARBA" id="ARBA00022723"/>
    </source>
</evidence>
<organism evidence="5 6">
    <name type="scientific">Pythium insidiosum</name>
    <name type="common">Pythiosis disease agent</name>
    <dbReference type="NCBI Taxonomy" id="114742"/>
    <lineage>
        <taxon>Eukaryota</taxon>
        <taxon>Sar</taxon>
        <taxon>Stramenopiles</taxon>
        <taxon>Oomycota</taxon>
        <taxon>Peronosporomycetes</taxon>
        <taxon>Pythiales</taxon>
        <taxon>Pythiaceae</taxon>
        <taxon>Pythium</taxon>
    </lineage>
</organism>
<dbReference type="CDD" id="cd00051">
    <property type="entry name" value="EFh"/>
    <property type="match status" value="3"/>
</dbReference>
<keyword evidence="1" id="KW-0479">Metal-binding</keyword>
<dbReference type="Proteomes" id="UP001209570">
    <property type="component" value="Unassembled WGS sequence"/>
</dbReference>
<dbReference type="InterPro" id="IPR002048">
    <property type="entry name" value="EF_hand_dom"/>
</dbReference>
<dbReference type="InterPro" id="IPR051581">
    <property type="entry name" value="Ca-bind"/>
</dbReference>
<dbReference type="InterPro" id="IPR018247">
    <property type="entry name" value="EF_Hand_1_Ca_BS"/>
</dbReference>
<evidence type="ECO:0000256" key="2">
    <source>
        <dbReference type="ARBA" id="ARBA00022737"/>
    </source>
</evidence>
<dbReference type="EMBL" id="JAKCXM010000001">
    <property type="protein sequence ID" value="KAJ0410264.1"/>
    <property type="molecule type" value="Genomic_DNA"/>
</dbReference>
<evidence type="ECO:0000256" key="3">
    <source>
        <dbReference type="ARBA" id="ARBA00022837"/>
    </source>
</evidence>
<protein>
    <recommendedName>
        <fullName evidence="4">EF-hand domain-containing protein</fullName>
    </recommendedName>
</protein>
<dbReference type="PROSITE" id="PS00018">
    <property type="entry name" value="EF_HAND_1"/>
    <property type="match status" value="4"/>
</dbReference>
<accession>A0AAD5LRE0</accession>
<feature type="domain" description="EF-hand" evidence="4">
    <location>
        <begin position="125"/>
        <end position="160"/>
    </location>
</feature>
<gene>
    <name evidence="5" type="ORF">P43SY_002596</name>
</gene>
<feature type="domain" description="EF-hand" evidence="4">
    <location>
        <begin position="198"/>
        <end position="233"/>
    </location>
</feature>
<dbReference type="Gene3D" id="1.10.238.10">
    <property type="entry name" value="EF-hand"/>
    <property type="match status" value="3"/>
</dbReference>
<evidence type="ECO:0000259" key="4">
    <source>
        <dbReference type="PROSITE" id="PS50222"/>
    </source>
</evidence>
<keyword evidence="3" id="KW-0106">Calcium</keyword>
<feature type="domain" description="EF-hand" evidence="4">
    <location>
        <begin position="162"/>
        <end position="197"/>
    </location>
</feature>
<keyword evidence="2" id="KW-0677">Repeat</keyword>
<reference evidence="5" key="1">
    <citation type="submission" date="2021-12" db="EMBL/GenBank/DDBJ databases">
        <title>Prjna785345.</title>
        <authorList>
            <person name="Rujirawat T."/>
            <person name="Krajaejun T."/>
        </authorList>
    </citation>
    <scope>NUCLEOTIDE SEQUENCE</scope>
    <source>
        <strain evidence="5">Pi057C3</strain>
    </source>
</reference>
<feature type="domain" description="EF-hand" evidence="4">
    <location>
        <begin position="63"/>
        <end position="98"/>
    </location>
</feature>
<dbReference type="Pfam" id="PF13499">
    <property type="entry name" value="EF-hand_7"/>
    <property type="match status" value="2"/>
</dbReference>
<dbReference type="PANTHER" id="PTHR34524">
    <property type="entry name" value="CALCYPHOSIN"/>
    <property type="match status" value="1"/>
</dbReference>
<dbReference type="SMART" id="SM00054">
    <property type="entry name" value="EFh"/>
    <property type="match status" value="5"/>
</dbReference>
<dbReference type="SUPFAM" id="SSF47473">
    <property type="entry name" value="EF-hand"/>
    <property type="match status" value="2"/>
</dbReference>
<dbReference type="PANTHER" id="PTHR34524:SF6">
    <property type="entry name" value="CALCYPHOSINE LIKE"/>
    <property type="match status" value="1"/>
</dbReference>